<protein>
    <submittedName>
        <fullName evidence="1">Uncharacterized protein</fullName>
    </submittedName>
</protein>
<sequence length="115" mass="13140">MYITHVVHKVQDTNEEPTGIKIWELTHLSNNGLHMNEATQEKLLELKLNASQVINGILDMNEDDIFVQVFGPEKHGCVRGYGVGVTPYELFRSSSKVHDLEHGLNEFELRLHESE</sequence>
<dbReference type="AlphaFoldDB" id="A0A5A7U8E9"/>
<dbReference type="Pfam" id="PF03004">
    <property type="entry name" value="Transposase_24"/>
    <property type="match status" value="1"/>
</dbReference>
<proteinExistence type="predicted"/>
<evidence type="ECO:0000313" key="2">
    <source>
        <dbReference type="EMBL" id="TYK07633.1"/>
    </source>
</evidence>
<gene>
    <name evidence="2" type="ORF">E5676_scaffold105G00340</name>
    <name evidence="1" type="ORF">E6C27_scaffold13G00470</name>
</gene>
<dbReference type="InterPro" id="IPR004252">
    <property type="entry name" value="Probable_transposase_24"/>
</dbReference>
<comment type="caution">
    <text evidence="1">The sequence shown here is derived from an EMBL/GenBank/DDBJ whole genome shotgun (WGS) entry which is preliminary data.</text>
</comment>
<dbReference type="EMBL" id="SSTE01011953">
    <property type="protein sequence ID" value="KAA0049895.1"/>
    <property type="molecule type" value="Genomic_DNA"/>
</dbReference>
<evidence type="ECO:0000313" key="4">
    <source>
        <dbReference type="Proteomes" id="UP000321947"/>
    </source>
</evidence>
<dbReference type="STRING" id="1194695.A0A5A7U8E9"/>
<organism evidence="1 3">
    <name type="scientific">Cucumis melo var. makuwa</name>
    <name type="common">Oriental melon</name>
    <dbReference type="NCBI Taxonomy" id="1194695"/>
    <lineage>
        <taxon>Eukaryota</taxon>
        <taxon>Viridiplantae</taxon>
        <taxon>Streptophyta</taxon>
        <taxon>Embryophyta</taxon>
        <taxon>Tracheophyta</taxon>
        <taxon>Spermatophyta</taxon>
        <taxon>Magnoliopsida</taxon>
        <taxon>eudicotyledons</taxon>
        <taxon>Gunneridae</taxon>
        <taxon>Pentapetalae</taxon>
        <taxon>rosids</taxon>
        <taxon>fabids</taxon>
        <taxon>Cucurbitales</taxon>
        <taxon>Cucurbitaceae</taxon>
        <taxon>Benincaseae</taxon>
        <taxon>Cucumis</taxon>
    </lineage>
</organism>
<name>A0A5A7U8E9_CUCMM</name>
<evidence type="ECO:0000313" key="3">
    <source>
        <dbReference type="Proteomes" id="UP000321393"/>
    </source>
</evidence>
<evidence type="ECO:0000313" key="1">
    <source>
        <dbReference type="EMBL" id="KAA0049895.1"/>
    </source>
</evidence>
<dbReference type="OrthoDB" id="1737534at2759"/>
<reference evidence="3 4" key="1">
    <citation type="submission" date="2019-08" db="EMBL/GenBank/DDBJ databases">
        <title>Draft genome sequences of two oriental melons (Cucumis melo L. var makuwa).</title>
        <authorList>
            <person name="Kwon S.-Y."/>
        </authorList>
    </citation>
    <scope>NUCLEOTIDE SEQUENCE [LARGE SCALE GENOMIC DNA]</scope>
    <source>
        <strain evidence="4">cv. Chang Bougi</strain>
        <strain evidence="3">cv. SW 3</strain>
        <tissue evidence="1">Leaf</tissue>
    </source>
</reference>
<dbReference type="EMBL" id="SSTD01013124">
    <property type="protein sequence ID" value="TYK07633.1"/>
    <property type="molecule type" value="Genomic_DNA"/>
</dbReference>
<accession>A0A5A7U8E9</accession>
<dbReference type="Proteomes" id="UP000321393">
    <property type="component" value="Unassembled WGS sequence"/>
</dbReference>
<dbReference type="Proteomes" id="UP000321947">
    <property type="component" value="Unassembled WGS sequence"/>
</dbReference>